<dbReference type="EMBL" id="DTKL01000023">
    <property type="protein sequence ID" value="HGY93954.1"/>
    <property type="molecule type" value="Genomic_DNA"/>
</dbReference>
<dbReference type="InterPro" id="IPR001173">
    <property type="entry name" value="Glyco_trans_2-like"/>
</dbReference>
<evidence type="ECO:0000259" key="2">
    <source>
        <dbReference type="Pfam" id="PF00535"/>
    </source>
</evidence>
<gene>
    <name evidence="3" type="ORF">ENW50_04595</name>
</gene>
<keyword evidence="3" id="KW-0808">Transferase</keyword>
<dbReference type="SUPFAM" id="SSF53448">
    <property type="entry name" value="Nucleotide-diphospho-sugar transferases"/>
    <property type="match status" value="1"/>
</dbReference>
<dbReference type="Gene3D" id="3.90.550.10">
    <property type="entry name" value="Spore Coat Polysaccharide Biosynthesis Protein SpsA, Chain A"/>
    <property type="match status" value="1"/>
</dbReference>
<dbReference type="AlphaFoldDB" id="A0A7V4XRP0"/>
<feature type="domain" description="Glycosyltransferase 2-like" evidence="2">
    <location>
        <begin position="54"/>
        <end position="243"/>
    </location>
</feature>
<evidence type="ECO:0000256" key="1">
    <source>
        <dbReference type="SAM" id="Phobius"/>
    </source>
</evidence>
<comment type="caution">
    <text evidence="3">The sequence shown here is derived from an EMBL/GenBank/DDBJ whole genome shotgun (WGS) entry which is preliminary data.</text>
</comment>
<keyword evidence="1" id="KW-0472">Membrane</keyword>
<dbReference type="PANTHER" id="PTHR43646:SF3">
    <property type="entry name" value="SLR1566 PROTEIN"/>
    <property type="match status" value="1"/>
</dbReference>
<organism evidence="3">
    <name type="scientific">Acidobacterium capsulatum</name>
    <dbReference type="NCBI Taxonomy" id="33075"/>
    <lineage>
        <taxon>Bacteria</taxon>
        <taxon>Pseudomonadati</taxon>
        <taxon>Acidobacteriota</taxon>
        <taxon>Terriglobia</taxon>
        <taxon>Terriglobales</taxon>
        <taxon>Acidobacteriaceae</taxon>
        <taxon>Acidobacterium</taxon>
    </lineage>
</organism>
<reference evidence="3" key="1">
    <citation type="journal article" date="2020" name="mSystems">
        <title>Genome- and Community-Level Interaction Insights into Carbon Utilization and Element Cycling Functions of Hydrothermarchaeota in Hydrothermal Sediment.</title>
        <authorList>
            <person name="Zhou Z."/>
            <person name="Liu Y."/>
            <person name="Xu W."/>
            <person name="Pan J."/>
            <person name="Luo Z.H."/>
            <person name="Li M."/>
        </authorList>
    </citation>
    <scope>NUCLEOTIDE SEQUENCE [LARGE SCALE GENOMIC DNA]</scope>
    <source>
        <strain evidence="3">SpSt-855</strain>
    </source>
</reference>
<protein>
    <submittedName>
        <fullName evidence="3">Glycosyltransferase</fullName>
    </submittedName>
</protein>
<sequence length="396" mass="44333">MKLFWLAVSIGNWMLALGWAWRVLTALYYLPRVPNLREDRYAAPPQQDRVPRLTVVVPARNEAAAVEGTLRSLLAQEMPLDILAVDDRSEDATGSIMDRVAAEALPEGKTLRVINVKELPEGWLGKNHALALAARQATTPWMLFTDGDIFFSPDALPRALHHAESVHADHFVLLPTPILLTNGERMMMSFIQVAAAAGGRLWRVSDPAAKSESIGVGAFNMVRREAYDGIGGFEAMRMEVLEDLRFGYLVKSSGYQQGVAFGPGMVRVHWAPGVVGILHNLTKNAFAVFRFQLPLILAACFGMTLAFLLPVVGWFGPLECRIASAMVAITIFLIYRFHRGFNDFRWWGFLTFPVAGSLFIYAVLRSTLFTLWRGGVVWRGTFYPLRELRRQLGRLR</sequence>
<feature type="transmembrane region" description="Helical" evidence="1">
    <location>
        <begin position="293"/>
        <end position="315"/>
    </location>
</feature>
<proteinExistence type="predicted"/>
<evidence type="ECO:0000313" key="3">
    <source>
        <dbReference type="EMBL" id="HGY93954.1"/>
    </source>
</evidence>
<accession>A0A7V4XRP0</accession>
<feature type="transmembrane region" description="Helical" evidence="1">
    <location>
        <begin position="344"/>
        <end position="364"/>
    </location>
</feature>
<dbReference type="GO" id="GO:0016740">
    <property type="term" value="F:transferase activity"/>
    <property type="evidence" value="ECO:0007669"/>
    <property type="project" value="UniProtKB-KW"/>
</dbReference>
<keyword evidence="1" id="KW-1133">Transmembrane helix</keyword>
<dbReference type="InterPro" id="IPR029044">
    <property type="entry name" value="Nucleotide-diphossugar_trans"/>
</dbReference>
<dbReference type="Pfam" id="PF00535">
    <property type="entry name" value="Glycos_transf_2"/>
    <property type="match status" value="1"/>
</dbReference>
<feature type="transmembrane region" description="Helical" evidence="1">
    <location>
        <begin position="321"/>
        <end position="337"/>
    </location>
</feature>
<keyword evidence="1" id="KW-0812">Transmembrane</keyword>
<dbReference type="PANTHER" id="PTHR43646">
    <property type="entry name" value="GLYCOSYLTRANSFERASE"/>
    <property type="match status" value="1"/>
</dbReference>
<name>A0A7V4XRP0_9BACT</name>